<dbReference type="InterPro" id="IPR009057">
    <property type="entry name" value="Homeodomain-like_sf"/>
</dbReference>
<evidence type="ECO:0000313" key="2">
    <source>
        <dbReference type="Proteomes" id="UP000179920"/>
    </source>
</evidence>
<dbReference type="InterPro" id="IPR036397">
    <property type="entry name" value="RNaseH_sf"/>
</dbReference>
<dbReference type="GO" id="GO:0003676">
    <property type="term" value="F:nucleic acid binding"/>
    <property type="evidence" value="ECO:0007669"/>
    <property type="project" value="InterPro"/>
</dbReference>
<organism evidence="1 2">
    <name type="scientific">Ustilago bromivora</name>
    <dbReference type="NCBI Taxonomy" id="307758"/>
    <lineage>
        <taxon>Eukaryota</taxon>
        <taxon>Fungi</taxon>
        <taxon>Dikarya</taxon>
        <taxon>Basidiomycota</taxon>
        <taxon>Ustilaginomycotina</taxon>
        <taxon>Ustilaginomycetes</taxon>
        <taxon>Ustilaginales</taxon>
        <taxon>Ustilaginaceae</taxon>
        <taxon>Ustilago</taxon>
    </lineage>
</organism>
<dbReference type="Gene3D" id="1.10.10.10">
    <property type="entry name" value="Winged helix-like DNA-binding domain superfamily/Winged helix DNA-binding domain"/>
    <property type="match status" value="1"/>
</dbReference>
<name>A0A1K0FYC8_9BASI</name>
<dbReference type="SUPFAM" id="SSF46689">
    <property type="entry name" value="Homeodomain-like"/>
    <property type="match status" value="1"/>
</dbReference>
<sequence>MVHGNELSPMQCASIVAMHDTGLPIRRIAELSGVSKTAVHKTIHNFKECGSFKTKARSGHLRSWTATSDWYLQREVLKNPFLSWQELSASLGDIPITQLQKAAYQAGINHRIVLRKLFLTIKNWQKRLYWAKANSPTDWKHALFMDEAAVKVGYWPRHTWVSCQKSTQEDINNIVPTFCSSRFSTHIWAGIAYNLKTLLVVLPLAPRKK</sequence>
<reference evidence="2" key="1">
    <citation type="submission" date="2016-04" db="EMBL/GenBank/DDBJ databases">
        <authorList>
            <person name="Guldener U."/>
            <person name="Guldener U."/>
        </authorList>
    </citation>
    <scope>NUCLEOTIDE SEQUENCE [LARGE SCALE GENOMIC DNA]</scope>
    <source>
        <strain evidence="2">UB2112</strain>
    </source>
</reference>
<evidence type="ECO:0008006" key="3">
    <source>
        <dbReference type="Google" id="ProtNLM"/>
    </source>
</evidence>
<accession>A0A1K0FYC8</accession>
<dbReference type="Proteomes" id="UP000179920">
    <property type="component" value="Chromosome II"/>
</dbReference>
<evidence type="ECO:0000313" key="1">
    <source>
        <dbReference type="EMBL" id="SAM73026.1"/>
    </source>
</evidence>
<protein>
    <recommendedName>
        <fullName evidence="3">Transposase Tc1-like domain-containing protein</fullName>
    </recommendedName>
</protein>
<gene>
    <name evidence="1" type="ORF">UBRO_21052</name>
</gene>
<dbReference type="InterPro" id="IPR036388">
    <property type="entry name" value="WH-like_DNA-bd_sf"/>
</dbReference>
<dbReference type="AlphaFoldDB" id="A0A1K0FYC8"/>
<dbReference type="Gene3D" id="3.30.420.10">
    <property type="entry name" value="Ribonuclease H-like superfamily/Ribonuclease H"/>
    <property type="match status" value="1"/>
</dbReference>
<proteinExistence type="predicted"/>
<dbReference type="EMBL" id="LT558118">
    <property type="protein sequence ID" value="SAM73026.1"/>
    <property type="molecule type" value="Genomic_DNA"/>
</dbReference>